<dbReference type="PANTHER" id="PTHR46428:SF1">
    <property type="entry name" value="KELCH DOMAIN-CONTAINING PROTEIN 10"/>
    <property type="match status" value="1"/>
</dbReference>
<keyword evidence="2" id="KW-0677">Repeat</keyword>
<dbReference type="Pfam" id="PF01344">
    <property type="entry name" value="Kelch_1"/>
    <property type="match status" value="1"/>
</dbReference>
<dbReference type="Gene3D" id="2.120.10.80">
    <property type="entry name" value="Kelch-type beta propeller"/>
    <property type="match status" value="2"/>
</dbReference>
<evidence type="ECO:0000313" key="6">
    <source>
        <dbReference type="RefSeq" id="XP_022253210.1"/>
    </source>
</evidence>
<dbReference type="InterPro" id="IPR006652">
    <property type="entry name" value="Kelch_1"/>
</dbReference>
<dbReference type="Pfam" id="PF24681">
    <property type="entry name" value="Kelch_KLHDC2_KLHL20_DRC7"/>
    <property type="match status" value="1"/>
</dbReference>
<keyword evidence="1" id="KW-0880">Kelch repeat</keyword>
<keyword evidence="5" id="KW-1185">Reference proteome</keyword>
<dbReference type="Proteomes" id="UP000694941">
    <property type="component" value="Unplaced"/>
</dbReference>
<protein>
    <recommendedName>
        <fullName evidence="4">Kelch domain-containing protein 10</fullName>
    </recommendedName>
</protein>
<sequence length="394" mass="44575">MEGKKLNRFYSFQPYKVKKKFPPTETEEQIQLHVQGSSYPKARSGHRIVADNSNMYSFGGYNPHVDREDEDLLDDPYWAESSPLFKELWKFNLTSKVWTKLHTKGKMPSQLASHAATMIGNKLLVYGGTGVPFGSTSSNDLHVCDLSTLEWSHLKTTGTPPKPLYGQGVALYKEALYVVGGTSGYEYTMDVHKLDLHKKEWKLLPAKTTPDSRHVSYTLVYMILIPAYSLKKEQWELLQTSSDGSTENGYPMPRRCHACVQRGNEVYICGGINIDTILSDLWCLRLDLLQWKKLPTKLSTPVYFHSAALSPNGQLLVFGGVTKITTKIVHNVLNITALKRTNEIHSLWLTIPSLLEICWTALNFYFPHLKSLPVCQLRELGIPTNLINRTEPGT</sequence>
<gene>
    <name evidence="6" type="primary">LOC106469090</name>
</gene>
<evidence type="ECO:0000313" key="5">
    <source>
        <dbReference type="Proteomes" id="UP000694941"/>
    </source>
</evidence>
<reference evidence="6" key="1">
    <citation type="submission" date="2025-08" db="UniProtKB">
        <authorList>
            <consortium name="RefSeq"/>
        </authorList>
    </citation>
    <scope>IDENTIFICATION</scope>
    <source>
        <tissue evidence="6">Muscle</tissue>
    </source>
</reference>
<proteinExistence type="inferred from homology"/>
<dbReference type="RefSeq" id="XP_022253210.1">
    <property type="nucleotide sequence ID" value="XM_022397502.1"/>
</dbReference>
<dbReference type="InterPro" id="IPR011043">
    <property type="entry name" value="Gal_Oxase/kelch_b-propeller"/>
</dbReference>
<dbReference type="SUPFAM" id="SSF50965">
    <property type="entry name" value="Galactose oxidase, central domain"/>
    <property type="match status" value="1"/>
</dbReference>
<comment type="similarity">
    <text evidence="3">Belongs to the KLHDC10 family.</text>
</comment>
<evidence type="ECO:0000256" key="3">
    <source>
        <dbReference type="ARBA" id="ARBA00038487"/>
    </source>
</evidence>
<evidence type="ECO:0000256" key="1">
    <source>
        <dbReference type="ARBA" id="ARBA00022441"/>
    </source>
</evidence>
<dbReference type="SUPFAM" id="SSF117281">
    <property type="entry name" value="Kelch motif"/>
    <property type="match status" value="1"/>
</dbReference>
<evidence type="ECO:0000256" key="2">
    <source>
        <dbReference type="ARBA" id="ARBA00022737"/>
    </source>
</evidence>
<dbReference type="InterPro" id="IPR052125">
    <property type="entry name" value="KLHDC10"/>
</dbReference>
<accession>A0ABM1TBF4</accession>
<evidence type="ECO:0000256" key="4">
    <source>
        <dbReference type="ARBA" id="ARBA00041041"/>
    </source>
</evidence>
<organism evidence="5 6">
    <name type="scientific">Limulus polyphemus</name>
    <name type="common">Atlantic horseshoe crab</name>
    <dbReference type="NCBI Taxonomy" id="6850"/>
    <lineage>
        <taxon>Eukaryota</taxon>
        <taxon>Metazoa</taxon>
        <taxon>Ecdysozoa</taxon>
        <taxon>Arthropoda</taxon>
        <taxon>Chelicerata</taxon>
        <taxon>Merostomata</taxon>
        <taxon>Xiphosura</taxon>
        <taxon>Limulidae</taxon>
        <taxon>Limulus</taxon>
    </lineage>
</organism>
<dbReference type="GeneID" id="106469090"/>
<name>A0ABM1TBF4_LIMPO</name>
<dbReference type="PANTHER" id="PTHR46428">
    <property type="entry name" value="KELCH DOMAIN-CONTAINING PROTEIN 10"/>
    <property type="match status" value="1"/>
</dbReference>
<dbReference type="InterPro" id="IPR015915">
    <property type="entry name" value="Kelch-typ_b-propeller"/>
</dbReference>